<feature type="transmembrane region" description="Helical" evidence="6">
    <location>
        <begin position="355"/>
        <end position="381"/>
    </location>
</feature>
<evidence type="ECO:0000256" key="3">
    <source>
        <dbReference type="ARBA" id="ARBA00022692"/>
    </source>
</evidence>
<dbReference type="Proteomes" id="UP001431209">
    <property type="component" value="Unassembled WGS sequence"/>
</dbReference>
<sequence length="496" mass="54548">MNDEESLKTADIYTEDKKYNDESTEYMNIDEDATNEHLIQKQDLNLEESRYSKLYRQVASLVFMTSVDLVSFNAIQSFLPLFLLEKFPNSTPAEIGRNSGLIIGIFFVARCISTMIFGALSDHFGRKYFIVFSLCVACICTVVFPFMNSVWLLVLLRAAQGFLSSTIELCKASLVDVTTNEWLPSSIRSVLFSYIVAVTTAIRATATGLGGIIVGVMLTDGSGISKQDSFIITCSIAGGVVFLGMLVAIFMDETKKKHVSVEQHQEEELQQQENVMESLKSILYDRVNFTLIFMFFMGSLSNAASNMVWVLITQEKIKYGGLGMSPLLTGVIFLLYGLMCFLVQSTTFKPVLERIGLLATYKIGSIFQIGQCCMLAVIIYSNGLLVNSDARLPVVWVLIVAFTGMVGVGFTGASIAQTMIVNVTHHSRAKGMVQGVNGCADTLGRAVGPIMFGFIYGMFVKMSHMSTIPVVCCLVVTYGIGLILSMTLKSEVVDNK</sequence>
<evidence type="ECO:0000256" key="1">
    <source>
        <dbReference type="ARBA" id="ARBA00004141"/>
    </source>
</evidence>
<comment type="subcellular location">
    <subcellularLocation>
        <location evidence="1">Membrane</location>
        <topology evidence="1">Multi-pass membrane protein</topology>
    </subcellularLocation>
</comment>
<reference evidence="8 9" key="1">
    <citation type="submission" date="2024-03" db="EMBL/GenBank/DDBJ databases">
        <title>The Acrasis kona genome and developmental transcriptomes reveal deep origins of eukaryotic multicellular pathways.</title>
        <authorList>
            <person name="Sheikh S."/>
            <person name="Fu C.-J."/>
            <person name="Brown M.W."/>
            <person name="Baldauf S.L."/>
        </authorList>
    </citation>
    <scope>NUCLEOTIDE SEQUENCE [LARGE SCALE GENOMIC DNA]</scope>
    <source>
        <strain evidence="8 9">ATCC MYA-3509</strain>
    </source>
</reference>
<feature type="transmembrane region" description="Helical" evidence="6">
    <location>
        <begin position="99"/>
        <end position="120"/>
    </location>
</feature>
<dbReference type="InterPro" id="IPR011701">
    <property type="entry name" value="MFS"/>
</dbReference>
<dbReference type="SUPFAM" id="SSF103473">
    <property type="entry name" value="MFS general substrate transporter"/>
    <property type="match status" value="1"/>
</dbReference>
<feature type="transmembrane region" description="Helical" evidence="6">
    <location>
        <begin position="324"/>
        <end position="343"/>
    </location>
</feature>
<comment type="caution">
    <text evidence="8">The sequence shown here is derived from an EMBL/GenBank/DDBJ whole genome shotgun (WGS) entry which is preliminary data.</text>
</comment>
<feature type="transmembrane region" description="Helical" evidence="6">
    <location>
        <begin position="442"/>
        <end position="460"/>
    </location>
</feature>
<dbReference type="GO" id="GO:0022857">
    <property type="term" value="F:transmembrane transporter activity"/>
    <property type="evidence" value="ECO:0007669"/>
    <property type="project" value="InterPro"/>
</dbReference>
<feature type="transmembrane region" description="Helical" evidence="6">
    <location>
        <begin position="393"/>
        <end position="421"/>
    </location>
</feature>
<dbReference type="Gene3D" id="1.20.1250.20">
    <property type="entry name" value="MFS general substrate transporter like domains"/>
    <property type="match status" value="1"/>
</dbReference>
<dbReference type="GO" id="GO:0016020">
    <property type="term" value="C:membrane"/>
    <property type="evidence" value="ECO:0007669"/>
    <property type="project" value="UniProtKB-SubCell"/>
</dbReference>
<protein>
    <submittedName>
        <fullName evidence="8">Tetracycline resistance protein</fullName>
    </submittedName>
</protein>
<feature type="transmembrane region" description="Helical" evidence="6">
    <location>
        <begin position="191"/>
        <end position="218"/>
    </location>
</feature>
<keyword evidence="9" id="KW-1185">Reference proteome</keyword>
<proteinExistence type="predicted"/>
<dbReference type="PANTHER" id="PTHR23504:SF15">
    <property type="entry name" value="MAJOR FACILITATOR SUPERFAMILY (MFS) PROFILE DOMAIN-CONTAINING PROTEIN"/>
    <property type="match status" value="1"/>
</dbReference>
<dbReference type="InterPro" id="IPR036259">
    <property type="entry name" value="MFS_trans_sf"/>
</dbReference>
<evidence type="ECO:0000256" key="2">
    <source>
        <dbReference type="ARBA" id="ARBA00022448"/>
    </source>
</evidence>
<dbReference type="Pfam" id="PF07690">
    <property type="entry name" value="MFS_1"/>
    <property type="match status" value="1"/>
</dbReference>
<keyword evidence="5 6" id="KW-0472">Membrane</keyword>
<feature type="transmembrane region" description="Helical" evidence="6">
    <location>
        <begin position="58"/>
        <end position="79"/>
    </location>
</feature>
<evidence type="ECO:0000313" key="8">
    <source>
        <dbReference type="EMBL" id="KAL0489125.1"/>
    </source>
</evidence>
<keyword evidence="4 6" id="KW-1133">Transmembrane helix</keyword>
<gene>
    <name evidence="8" type="ORF">AKO1_009059</name>
</gene>
<keyword evidence="3 6" id="KW-0812">Transmembrane</keyword>
<evidence type="ECO:0000256" key="5">
    <source>
        <dbReference type="ARBA" id="ARBA00023136"/>
    </source>
</evidence>
<accession>A0AAW2ZI54</accession>
<dbReference type="PROSITE" id="PS50850">
    <property type="entry name" value="MFS"/>
    <property type="match status" value="1"/>
</dbReference>
<dbReference type="EMBL" id="JAOPGA020001514">
    <property type="protein sequence ID" value="KAL0489125.1"/>
    <property type="molecule type" value="Genomic_DNA"/>
</dbReference>
<organism evidence="8 9">
    <name type="scientific">Acrasis kona</name>
    <dbReference type="NCBI Taxonomy" id="1008807"/>
    <lineage>
        <taxon>Eukaryota</taxon>
        <taxon>Discoba</taxon>
        <taxon>Heterolobosea</taxon>
        <taxon>Tetramitia</taxon>
        <taxon>Eutetramitia</taxon>
        <taxon>Acrasidae</taxon>
        <taxon>Acrasis</taxon>
    </lineage>
</organism>
<dbReference type="InterPro" id="IPR020846">
    <property type="entry name" value="MFS_dom"/>
</dbReference>
<dbReference type="PANTHER" id="PTHR23504">
    <property type="entry name" value="MAJOR FACILITATOR SUPERFAMILY DOMAIN-CONTAINING PROTEIN 10"/>
    <property type="match status" value="1"/>
</dbReference>
<feature type="domain" description="Major facilitator superfamily (MFS) profile" evidence="7">
    <location>
        <begin position="54"/>
        <end position="493"/>
    </location>
</feature>
<feature type="transmembrane region" description="Helical" evidence="6">
    <location>
        <begin position="466"/>
        <end position="488"/>
    </location>
</feature>
<keyword evidence="2" id="KW-0813">Transport</keyword>
<feature type="transmembrane region" description="Helical" evidence="6">
    <location>
        <begin position="127"/>
        <end position="144"/>
    </location>
</feature>
<feature type="transmembrane region" description="Helical" evidence="6">
    <location>
        <begin position="230"/>
        <end position="250"/>
    </location>
</feature>
<evidence type="ECO:0000256" key="6">
    <source>
        <dbReference type="SAM" id="Phobius"/>
    </source>
</evidence>
<dbReference type="AlphaFoldDB" id="A0AAW2ZI54"/>
<evidence type="ECO:0000256" key="4">
    <source>
        <dbReference type="ARBA" id="ARBA00022989"/>
    </source>
</evidence>
<feature type="transmembrane region" description="Helical" evidence="6">
    <location>
        <begin position="289"/>
        <end position="312"/>
    </location>
</feature>
<name>A0AAW2ZI54_9EUKA</name>
<evidence type="ECO:0000259" key="7">
    <source>
        <dbReference type="PROSITE" id="PS50850"/>
    </source>
</evidence>
<evidence type="ECO:0000313" key="9">
    <source>
        <dbReference type="Proteomes" id="UP001431209"/>
    </source>
</evidence>